<gene>
    <name evidence="1" type="ORF">GCM10008919_16080</name>
</gene>
<dbReference type="EMBL" id="BAAACR010000012">
    <property type="protein sequence ID" value="GAA0213649.1"/>
    <property type="molecule type" value="Genomic_DNA"/>
</dbReference>
<dbReference type="Proteomes" id="UP001500399">
    <property type="component" value="Unassembled WGS sequence"/>
</dbReference>
<sequence>MASSRDYLDFILAQLPQEDIAYRAMMRQYILYFRGKVFGGIYDDRFLVKPTAAAVKLLPEAAHELPYPGAKEMLLVDDVENKDLLKKLVEAMYEELPYPKKKRRP</sequence>
<protein>
    <submittedName>
        <fullName evidence="1">TfoX/Sxy family protein</fullName>
    </submittedName>
</protein>
<dbReference type="RefSeq" id="WP_304987418.1">
    <property type="nucleotide sequence ID" value="NZ_BAAACR010000012.1"/>
</dbReference>
<dbReference type="SUPFAM" id="SSF159894">
    <property type="entry name" value="YgaC/TfoX-N like"/>
    <property type="match status" value="1"/>
</dbReference>
<reference evidence="1 2" key="1">
    <citation type="journal article" date="2019" name="Int. J. Syst. Evol. Microbiol.">
        <title>The Global Catalogue of Microorganisms (GCM) 10K type strain sequencing project: providing services to taxonomists for standard genome sequencing and annotation.</title>
        <authorList>
            <consortium name="The Broad Institute Genomics Platform"/>
            <consortium name="The Broad Institute Genome Sequencing Center for Infectious Disease"/>
            <person name="Wu L."/>
            <person name="Ma J."/>
        </authorList>
    </citation>
    <scope>NUCLEOTIDE SEQUENCE [LARGE SCALE GENOMIC DNA]</scope>
    <source>
        <strain evidence="1 2">JCM 8542</strain>
    </source>
</reference>
<evidence type="ECO:0000313" key="1">
    <source>
        <dbReference type="EMBL" id="GAA0213649.1"/>
    </source>
</evidence>
<name>A0ABN0T681_9FIRM</name>
<evidence type="ECO:0000313" key="2">
    <source>
        <dbReference type="Proteomes" id="UP001500399"/>
    </source>
</evidence>
<accession>A0ABN0T681</accession>
<organism evidence="1 2">
    <name type="scientific">Selenomonas dianae</name>
    <dbReference type="NCBI Taxonomy" id="135079"/>
    <lineage>
        <taxon>Bacteria</taxon>
        <taxon>Bacillati</taxon>
        <taxon>Bacillota</taxon>
        <taxon>Negativicutes</taxon>
        <taxon>Selenomonadales</taxon>
        <taxon>Selenomonadaceae</taxon>
        <taxon>Selenomonas</taxon>
    </lineage>
</organism>
<proteinExistence type="predicted"/>
<keyword evidence="2" id="KW-1185">Reference proteome</keyword>
<comment type="caution">
    <text evidence="1">The sequence shown here is derived from an EMBL/GenBank/DDBJ whole genome shotgun (WGS) entry which is preliminary data.</text>
</comment>